<accession>A0ABP2PFQ9</accession>
<evidence type="ECO:0008006" key="3">
    <source>
        <dbReference type="Google" id="ProtNLM"/>
    </source>
</evidence>
<evidence type="ECO:0000313" key="1">
    <source>
        <dbReference type="EMBL" id="EIM96608.1"/>
    </source>
</evidence>
<organism evidence="1 2">
    <name type="scientific">Paraburkholderia hospita</name>
    <dbReference type="NCBI Taxonomy" id="169430"/>
    <lineage>
        <taxon>Bacteria</taxon>
        <taxon>Pseudomonadati</taxon>
        <taxon>Pseudomonadota</taxon>
        <taxon>Betaproteobacteria</taxon>
        <taxon>Burkholderiales</taxon>
        <taxon>Burkholderiaceae</taxon>
        <taxon>Paraburkholderia</taxon>
    </lineage>
</organism>
<sequence>MSLAFKATAGLNTIQVTVDVGLEHHLGVIRRPTGQRWFDAFKPELMKVKLIYKDIHYAHGIRVRHVVIERFWEEKALRTIFALNEPPHLPPPTPDNLV</sequence>
<name>A0ABP2PFQ9_9BURK</name>
<dbReference type="Proteomes" id="UP000004980">
    <property type="component" value="Unassembled WGS sequence"/>
</dbReference>
<dbReference type="EMBL" id="AKAU01000189">
    <property type="protein sequence ID" value="EIM96608.1"/>
    <property type="molecule type" value="Genomic_DNA"/>
</dbReference>
<keyword evidence="2" id="KW-1185">Reference proteome</keyword>
<proteinExistence type="predicted"/>
<evidence type="ECO:0000313" key="2">
    <source>
        <dbReference type="Proteomes" id="UP000004980"/>
    </source>
</evidence>
<reference evidence="1 2" key="1">
    <citation type="journal article" date="2012" name="J. Bacteriol.">
        <title>Draft Genome Sequence of the Soil Bacterium Burkholderia terrae Strain BS001, Which Interacts with Fungal Surface Structures.</title>
        <authorList>
            <person name="Nazir R."/>
            <person name="Hansen M.A."/>
            <person name="Sorensen S."/>
            <person name="van Elsas J.D."/>
        </authorList>
    </citation>
    <scope>NUCLEOTIDE SEQUENCE [LARGE SCALE GENOMIC DNA]</scope>
    <source>
        <strain evidence="1 2">BS001</strain>
    </source>
</reference>
<protein>
    <recommendedName>
        <fullName evidence="3">Transposase</fullName>
    </recommendedName>
</protein>
<comment type="caution">
    <text evidence="1">The sequence shown here is derived from an EMBL/GenBank/DDBJ whole genome shotgun (WGS) entry which is preliminary data.</text>
</comment>
<gene>
    <name evidence="1" type="ORF">WQE_33541</name>
</gene>